<dbReference type="CDD" id="cd00293">
    <property type="entry name" value="USP-like"/>
    <property type="match status" value="1"/>
</dbReference>
<keyword evidence="4" id="KW-1185">Reference proteome</keyword>
<dbReference type="AlphaFoldDB" id="A0A561UN84"/>
<dbReference type="InterPro" id="IPR006015">
    <property type="entry name" value="Universal_stress_UspA"/>
</dbReference>
<proteinExistence type="inferred from homology"/>
<sequence>METGEQFELGTDGPTTLLVAVDGSVTSLRAAAYAAGLARRQGSRLVAVYVQTVGALAGTSAYAAQALREGAEETAAELRGLVEQAARDRGVRAGFVSRTGDPFTEIAALADEVRADGVLVGCSEKLGHRLLGSLAVRLVRAGRWPVTVVP</sequence>
<comment type="similarity">
    <text evidence="1">Belongs to the universal stress protein A family.</text>
</comment>
<protein>
    <submittedName>
        <fullName evidence="3">Nucleotide-binding universal stress UspA family protein</fullName>
    </submittedName>
</protein>
<name>A0A561UN84_9ACTN</name>
<dbReference type="Gene3D" id="3.40.50.620">
    <property type="entry name" value="HUPs"/>
    <property type="match status" value="1"/>
</dbReference>
<dbReference type="Proteomes" id="UP000317940">
    <property type="component" value="Unassembled WGS sequence"/>
</dbReference>
<dbReference type="PRINTS" id="PR01438">
    <property type="entry name" value="UNVRSLSTRESS"/>
</dbReference>
<evidence type="ECO:0000313" key="4">
    <source>
        <dbReference type="Proteomes" id="UP000317940"/>
    </source>
</evidence>
<dbReference type="OrthoDB" id="4553288at2"/>
<dbReference type="InterPro" id="IPR006016">
    <property type="entry name" value="UspA"/>
</dbReference>
<dbReference type="Pfam" id="PF00582">
    <property type="entry name" value="Usp"/>
    <property type="match status" value="1"/>
</dbReference>
<dbReference type="InterPro" id="IPR014729">
    <property type="entry name" value="Rossmann-like_a/b/a_fold"/>
</dbReference>
<dbReference type="PANTHER" id="PTHR46268:SF6">
    <property type="entry name" value="UNIVERSAL STRESS PROTEIN UP12"/>
    <property type="match status" value="1"/>
</dbReference>
<evidence type="ECO:0000313" key="3">
    <source>
        <dbReference type="EMBL" id="TWG00825.1"/>
    </source>
</evidence>
<dbReference type="EMBL" id="VIWT01000001">
    <property type="protein sequence ID" value="TWG00825.1"/>
    <property type="molecule type" value="Genomic_DNA"/>
</dbReference>
<dbReference type="PANTHER" id="PTHR46268">
    <property type="entry name" value="STRESS RESPONSE PROTEIN NHAX"/>
    <property type="match status" value="1"/>
</dbReference>
<evidence type="ECO:0000259" key="2">
    <source>
        <dbReference type="Pfam" id="PF00582"/>
    </source>
</evidence>
<organism evidence="3 4">
    <name type="scientific">Kitasatospora viridis</name>
    <dbReference type="NCBI Taxonomy" id="281105"/>
    <lineage>
        <taxon>Bacteria</taxon>
        <taxon>Bacillati</taxon>
        <taxon>Actinomycetota</taxon>
        <taxon>Actinomycetes</taxon>
        <taxon>Kitasatosporales</taxon>
        <taxon>Streptomycetaceae</taxon>
        <taxon>Kitasatospora</taxon>
    </lineage>
</organism>
<dbReference type="RefSeq" id="WP_145906867.1">
    <property type="nucleotide sequence ID" value="NZ_BAAAMZ010000003.1"/>
</dbReference>
<gene>
    <name evidence="3" type="ORF">FHX73_114705</name>
</gene>
<reference evidence="3 4" key="1">
    <citation type="submission" date="2019-06" db="EMBL/GenBank/DDBJ databases">
        <title>Sequencing the genomes of 1000 actinobacteria strains.</title>
        <authorList>
            <person name="Klenk H.-P."/>
        </authorList>
    </citation>
    <scope>NUCLEOTIDE SEQUENCE [LARGE SCALE GENOMIC DNA]</scope>
    <source>
        <strain evidence="3 4">DSM 44826</strain>
    </source>
</reference>
<evidence type="ECO:0000256" key="1">
    <source>
        <dbReference type="ARBA" id="ARBA00008791"/>
    </source>
</evidence>
<feature type="domain" description="UspA" evidence="2">
    <location>
        <begin position="16"/>
        <end position="150"/>
    </location>
</feature>
<comment type="caution">
    <text evidence="3">The sequence shown here is derived from an EMBL/GenBank/DDBJ whole genome shotgun (WGS) entry which is preliminary data.</text>
</comment>
<accession>A0A561UN84</accession>
<dbReference type="SUPFAM" id="SSF52402">
    <property type="entry name" value="Adenine nucleotide alpha hydrolases-like"/>
    <property type="match status" value="1"/>
</dbReference>